<dbReference type="InterPro" id="IPR036047">
    <property type="entry name" value="F-box-like_dom_sf"/>
</dbReference>
<dbReference type="CDD" id="cd09917">
    <property type="entry name" value="F-box_SF"/>
    <property type="match status" value="1"/>
</dbReference>
<evidence type="ECO:0000313" key="2">
    <source>
        <dbReference type="EMBL" id="KAF9071203.1"/>
    </source>
</evidence>
<feature type="domain" description="F-box" evidence="1">
    <location>
        <begin position="72"/>
        <end position="121"/>
    </location>
</feature>
<dbReference type="SMART" id="SM00256">
    <property type="entry name" value="FBOX"/>
    <property type="match status" value="1"/>
</dbReference>
<dbReference type="InterPro" id="IPR001810">
    <property type="entry name" value="F-box_dom"/>
</dbReference>
<dbReference type="AlphaFoldDB" id="A0A9P5PXS8"/>
<sequence>MAMVRRSVRLRDKVILKAPTHDTPNNCRKRVKENIAGSDSDDDNEPTIRRARKKYKKSHSKPKATRTQGLLGRLAHDVPLEVVFEIFYLLNPGDLLRLARTSRDLRRILMNKTSEIIWRTARKNVKDLPPLPHDLNEPQYADLLYESYCQFCHEHKKRCDVHWSFRIRCCKKCALKTFPPLIKFLSKQPAAYRYLDVLPTGGVIVSDNQDYCMMESVGNNEIAEQFRAEFEMLRTSKARREWISRKQEEAQVTREHCRMFAKWLDKRLWERKHGRQDVC</sequence>
<dbReference type="Gene3D" id="1.20.1280.50">
    <property type="match status" value="1"/>
</dbReference>
<comment type="caution">
    <text evidence="2">The sequence shown here is derived from an EMBL/GenBank/DDBJ whole genome shotgun (WGS) entry which is preliminary data.</text>
</comment>
<organism evidence="2 3">
    <name type="scientific">Rhodocollybia butyracea</name>
    <dbReference type="NCBI Taxonomy" id="206335"/>
    <lineage>
        <taxon>Eukaryota</taxon>
        <taxon>Fungi</taxon>
        <taxon>Dikarya</taxon>
        <taxon>Basidiomycota</taxon>
        <taxon>Agaricomycotina</taxon>
        <taxon>Agaricomycetes</taxon>
        <taxon>Agaricomycetidae</taxon>
        <taxon>Agaricales</taxon>
        <taxon>Marasmiineae</taxon>
        <taxon>Omphalotaceae</taxon>
        <taxon>Rhodocollybia</taxon>
    </lineage>
</organism>
<accession>A0A9P5PXS8</accession>
<dbReference type="PROSITE" id="PS50181">
    <property type="entry name" value="FBOX"/>
    <property type="match status" value="1"/>
</dbReference>
<reference evidence="2" key="1">
    <citation type="submission" date="2020-11" db="EMBL/GenBank/DDBJ databases">
        <authorList>
            <consortium name="DOE Joint Genome Institute"/>
            <person name="Ahrendt S."/>
            <person name="Riley R."/>
            <person name="Andreopoulos W."/>
            <person name="Labutti K."/>
            <person name="Pangilinan J."/>
            <person name="Ruiz-Duenas F.J."/>
            <person name="Barrasa J.M."/>
            <person name="Sanchez-Garcia M."/>
            <person name="Camarero S."/>
            <person name="Miyauchi S."/>
            <person name="Serrano A."/>
            <person name="Linde D."/>
            <person name="Babiker R."/>
            <person name="Drula E."/>
            <person name="Ayuso-Fernandez I."/>
            <person name="Pacheco R."/>
            <person name="Padilla G."/>
            <person name="Ferreira P."/>
            <person name="Barriuso J."/>
            <person name="Kellner H."/>
            <person name="Castanera R."/>
            <person name="Alfaro M."/>
            <person name="Ramirez L."/>
            <person name="Pisabarro A.G."/>
            <person name="Kuo A."/>
            <person name="Tritt A."/>
            <person name="Lipzen A."/>
            <person name="He G."/>
            <person name="Yan M."/>
            <person name="Ng V."/>
            <person name="Cullen D."/>
            <person name="Martin F."/>
            <person name="Rosso M.-N."/>
            <person name="Henrissat B."/>
            <person name="Hibbett D."/>
            <person name="Martinez A.T."/>
            <person name="Grigoriev I.V."/>
        </authorList>
    </citation>
    <scope>NUCLEOTIDE SEQUENCE</scope>
    <source>
        <strain evidence="2">AH 40177</strain>
    </source>
</reference>
<name>A0A9P5PXS8_9AGAR</name>
<dbReference type="EMBL" id="JADNRY010000034">
    <property type="protein sequence ID" value="KAF9071203.1"/>
    <property type="molecule type" value="Genomic_DNA"/>
</dbReference>
<evidence type="ECO:0000313" key="3">
    <source>
        <dbReference type="Proteomes" id="UP000772434"/>
    </source>
</evidence>
<evidence type="ECO:0000259" key="1">
    <source>
        <dbReference type="PROSITE" id="PS50181"/>
    </source>
</evidence>
<dbReference type="OrthoDB" id="2322499at2759"/>
<gene>
    <name evidence="2" type="ORF">BDP27DRAFT_1446471</name>
</gene>
<dbReference type="Proteomes" id="UP000772434">
    <property type="component" value="Unassembled WGS sequence"/>
</dbReference>
<dbReference type="Pfam" id="PF12937">
    <property type="entry name" value="F-box-like"/>
    <property type="match status" value="1"/>
</dbReference>
<proteinExistence type="predicted"/>
<dbReference type="SUPFAM" id="SSF81383">
    <property type="entry name" value="F-box domain"/>
    <property type="match status" value="1"/>
</dbReference>
<protein>
    <recommendedName>
        <fullName evidence="1">F-box domain-containing protein</fullName>
    </recommendedName>
</protein>
<keyword evidence="3" id="KW-1185">Reference proteome</keyword>